<comment type="caution">
    <text evidence="2">The sequence shown here is derived from an EMBL/GenBank/DDBJ whole genome shotgun (WGS) entry which is preliminary data.</text>
</comment>
<proteinExistence type="predicted"/>
<dbReference type="Proteomes" id="UP001595583">
    <property type="component" value="Unassembled WGS sequence"/>
</dbReference>
<accession>A0ABV7K7Y5</accession>
<evidence type="ECO:0000313" key="3">
    <source>
        <dbReference type="Proteomes" id="UP001595583"/>
    </source>
</evidence>
<feature type="region of interest" description="Disordered" evidence="1">
    <location>
        <begin position="1"/>
        <end position="25"/>
    </location>
</feature>
<reference evidence="3" key="1">
    <citation type="journal article" date="2019" name="Int. J. Syst. Evol. Microbiol.">
        <title>The Global Catalogue of Microorganisms (GCM) 10K type strain sequencing project: providing services to taxonomists for standard genome sequencing and annotation.</title>
        <authorList>
            <consortium name="The Broad Institute Genomics Platform"/>
            <consortium name="The Broad Institute Genome Sequencing Center for Infectious Disease"/>
            <person name="Wu L."/>
            <person name="Ma J."/>
        </authorList>
    </citation>
    <scope>NUCLEOTIDE SEQUENCE [LARGE SCALE GENOMIC DNA]</scope>
    <source>
        <strain evidence="3">KCTC 52165</strain>
    </source>
</reference>
<evidence type="ECO:0000313" key="2">
    <source>
        <dbReference type="EMBL" id="MFC3206415.1"/>
    </source>
</evidence>
<protein>
    <submittedName>
        <fullName evidence="2">Uncharacterized protein</fullName>
    </submittedName>
</protein>
<name>A0ABV7K7Y5_9HYPH</name>
<dbReference type="RefSeq" id="WP_378220236.1">
    <property type="nucleotide sequence ID" value="NZ_JBHRTK010000011.1"/>
</dbReference>
<sequence>MTINGQRLLSRVDETKGDPSNALTKQEAKAKAMRLAQFRGGAIGDEIRGWIELIWKLDTVENWVNTFPELQ</sequence>
<gene>
    <name evidence="2" type="ORF">ACFOHJ_09360</name>
</gene>
<keyword evidence="3" id="KW-1185">Reference proteome</keyword>
<organism evidence="2 3">
    <name type="scientific">Aquamicrobium soli</name>
    <dbReference type="NCBI Taxonomy" id="1811518"/>
    <lineage>
        <taxon>Bacteria</taxon>
        <taxon>Pseudomonadati</taxon>
        <taxon>Pseudomonadota</taxon>
        <taxon>Alphaproteobacteria</taxon>
        <taxon>Hyphomicrobiales</taxon>
        <taxon>Phyllobacteriaceae</taxon>
        <taxon>Aquamicrobium</taxon>
    </lineage>
</organism>
<evidence type="ECO:0000256" key="1">
    <source>
        <dbReference type="SAM" id="MobiDB-lite"/>
    </source>
</evidence>
<dbReference type="EMBL" id="JBHRTK010000011">
    <property type="protein sequence ID" value="MFC3206415.1"/>
    <property type="molecule type" value="Genomic_DNA"/>
</dbReference>